<evidence type="ECO:0000313" key="1">
    <source>
        <dbReference type="EMBL" id="CDT02049.1"/>
    </source>
</evidence>
<evidence type="ECO:0000313" key="2">
    <source>
        <dbReference type="Proteomes" id="UP000049495"/>
    </source>
</evidence>
<dbReference type="AlphaFoldDB" id="A0A822MUY8"/>
<name>A0A822MUY8_9VIBR</name>
<comment type="caution">
    <text evidence="1">The sequence shown here is derived from an EMBL/GenBank/DDBJ whole genome shotgun (WGS) entry which is preliminary data.</text>
</comment>
<sequence>MLLAYLASDLAKQFGRLNKSVTKFQLRKKERIGVPFLLSVY</sequence>
<protein>
    <submittedName>
        <fullName evidence="1">Uncharacterized protein</fullName>
    </submittedName>
</protein>
<dbReference type="EMBL" id="CCJV01000043">
    <property type="protein sequence ID" value="CDT02049.1"/>
    <property type="molecule type" value="Genomic_DNA"/>
</dbReference>
<reference evidence="2" key="1">
    <citation type="submission" date="2014-06" db="EMBL/GenBank/DDBJ databases">
        <authorList>
            <person name="Le Roux Frederique"/>
        </authorList>
    </citation>
    <scope>NUCLEOTIDE SEQUENCE [LARGE SCALE GENOMIC DNA]</scope>
    <source>
        <strain evidence="2">J5-5</strain>
    </source>
</reference>
<accession>A0A822MUY8</accession>
<organism evidence="1 2">
    <name type="scientific">Vibrio crassostreae</name>
    <dbReference type="NCBI Taxonomy" id="246167"/>
    <lineage>
        <taxon>Bacteria</taxon>
        <taxon>Pseudomonadati</taxon>
        <taxon>Pseudomonadota</taxon>
        <taxon>Gammaproteobacteria</taxon>
        <taxon>Vibrionales</taxon>
        <taxon>Vibrionaceae</taxon>
        <taxon>Vibrio</taxon>
    </lineage>
</organism>
<proteinExistence type="predicted"/>
<dbReference type="Proteomes" id="UP000049495">
    <property type="component" value="Unassembled WGS sequence"/>
</dbReference>
<gene>
    <name evidence="1" type="ORF">VCR5J5_1370060</name>
</gene>